<keyword evidence="7 10" id="KW-0472">Membrane</keyword>
<feature type="transmembrane region" description="Helical" evidence="10">
    <location>
        <begin position="114"/>
        <end position="134"/>
    </location>
</feature>
<evidence type="ECO:0000256" key="9">
    <source>
        <dbReference type="SAM" id="MobiDB-lite"/>
    </source>
</evidence>
<evidence type="ECO:0000256" key="8">
    <source>
        <dbReference type="ARBA" id="ARBA00023316"/>
    </source>
</evidence>
<feature type="region of interest" description="Disordered" evidence="9">
    <location>
        <begin position="19"/>
        <end position="43"/>
    </location>
</feature>
<dbReference type="InterPro" id="IPR001173">
    <property type="entry name" value="Glyco_trans_2-like"/>
</dbReference>
<evidence type="ECO:0000256" key="2">
    <source>
        <dbReference type="ARBA" id="ARBA00022676"/>
    </source>
</evidence>
<keyword evidence="8" id="KW-0961">Cell wall biogenesis/degradation</keyword>
<dbReference type="PANTHER" id="PTHR32044">
    <property type="entry name" value="GLUCOMANNAN 4-BETA-MANNOSYLTRANSFERASE 9"/>
    <property type="match status" value="1"/>
</dbReference>
<dbReference type="InterPro" id="IPR029044">
    <property type="entry name" value="Nucleotide-diphossugar_trans"/>
</dbReference>
<keyword evidence="4 10" id="KW-0812">Transmembrane</keyword>
<keyword evidence="6" id="KW-0333">Golgi apparatus</keyword>
<feature type="transmembrane region" description="Helical" evidence="10">
    <location>
        <begin position="175"/>
        <end position="200"/>
    </location>
</feature>
<keyword evidence="3" id="KW-0808">Transferase</keyword>
<proteinExistence type="predicted"/>
<evidence type="ECO:0000259" key="11">
    <source>
        <dbReference type="Pfam" id="PF13632"/>
    </source>
</evidence>
<sequence>MSRAPNREFQEWWNQQRERNLDLSSSSSSSDGPSTSAGDPLVSVEIRTPRSDQAVEKSRARSARQLSWVCLLRFQQITSLVASAASSLVSILRTANRRIAASAADSSSSRLYRIIRFFLILVLALLGFELLAYYKGWHFSPPSVGSKEVLGYVELVYANWLEIRAKYLAPPLQSLTNVCIVLFLIQSVDRVVLVLGCLWIKIRGIKPVASIDYEKKGDLESESGDVVYPMVLVQIPMCNEREVYQQSIAAVCIQDWPRERMLVQVLDDSDDLDVQLLIKSEVQKWQQRGVRIVYRHRLIRTGYKAGNLKSAMSCDYVKDYEFVAIFDADFQPGPDFLKKTIPYFKGNDDLALVQTRWAFVNKDENLLTRLQNINLSFHFEVEQQVNGVFINFFGFNGTAGVWRIKALEECGGWLERTTVEDMDIAVRAHLCGWKFIYLNDVKCLCELPESYEAYKKQQHRWHSGPMQLFRMCFFDVLRSKVSLAKKANLIFLFFLLRKLILPFYSFTLFCIILPLTMFLPEAQLPAWVVCYVPGVMSILNILPAPRSFPFIVPYLLFENTMSVTKFNAMISGLLKFGSSYEWIVTKKLGRSSEADLVSFSEKESDPLLETSSLHRSSSESGLVELNKMEMTKKAGKHSRNRLYRKELGLALILLTAAVRSLLSAQGIHFYFLLFQGISFLVVGLDLIGEQVS</sequence>
<comment type="subcellular location">
    <subcellularLocation>
        <location evidence="1">Golgi apparatus membrane</location>
        <topology evidence="1">Multi-pass membrane protein</topology>
    </subcellularLocation>
</comment>
<evidence type="ECO:0000256" key="6">
    <source>
        <dbReference type="ARBA" id="ARBA00023034"/>
    </source>
</evidence>
<dbReference type="Gene3D" id="3.90.550.10">
    <property type="entry name" value="Spore Coat Polysaccharide Biosynthesis Protein SpsA, Chain A"/>
    <property type="match status" value="1"/>
</dbReference>
<feature type="domain" description="Glycosyltransferase 2-like" evidence="11">
    <location>
        <begin position="323"/>
        <end position="516"/>
    </location>
</feature>
<dbReference type="Pfam" id="PF13632">
    <property type="entry name" value="Glyco_trans_2_3"/>
    <property type="match status" value="1"/>
</dbReference>
<keyword evidence="2" id="KW-0328">Glycosyltransferase</keyword>
<feature type="transmembrane region" description="Helical" evidence="10">
    <location>
        <begin position="642"/>
        <end position="661"/>
    </location>
</feature>
<evidence type="ECO:0000256" key="10">
    <source>
        <dbReference type="SAM" id="Phobius"/>
    </source>
</evidence>
<evidence type="ECO:0000256" key="3">
    <source>
        <dbReference type="ARBA" id="ARBA00022679"/>
    </source>
</evidence>
<feature type="transmembrane region" description="Helical" evidence="10">
    <location>
        <begin position="489"/>
        <end position="518"/>
    </location>
</feature>
<organism evidence="12 13">
    <name type="scientific">Rhodamnia argentea</name>
    <dbReference type="NCBI Taxonomy" id="178133"/>
    <lineage>
        <taxon>Eukaryota</taxon>
        <taxon>Viridiplantae</taxon>
        <taxon>Streptophyta</taxon>
        <taxon>Embryophyta</taxon>
        <taxon>Tracheophyta</taxon>
        <taxon>Spermatophyta</taxon>
        <taxon>Magnoliopsida</taxon>
        <taxon>eudicotyledons</taxon>
        <taxon>Gunneridae</taxon>
        <taxon>Pentapetalae</taxon>
        <taxon>rosids</taxon>
        <taxon>malvids</taxon>
        <taxon>Myrtales</taxon>
        <taxon>Myrtaceae</taxon>
        <taxon>Myrtoideae</taxon>
        <taxon>Myrteae</taxon>
        <taxon>Australasian group</taxon>
        <taxon>Rhodamnia</taxon>
    </lineage>
</organism>
<keyword evidence="5 10" id="KW-1133">Transmembrane helix</keyword>
<gene>
    <name evidence="13" type="primary">LOC115753334</name>
</gene>
<evidence type="ECO:0000313" key="12">
    <source>
        <dbReference type="Proteomes" id="UP000827889"/>
    </source>
</evidence>
<protein>
    <submittedName>
        <fullName evidence="13">Probable xyloglucan glycosyltransferase 6 isoform X1</fullName>
    </submittedName>
</protein>
<dbReference type="GeneID" id="115753334"/>
<evidence type="ECO:0000256" key="4">
    <source>
        <dbReference type="ARBA" id="ARBA00022692"/>
    </source>
</evidence>
<evidence type="ECO:0000256" key="7">
    <source>
        <dbReference type="ARBA" id="ARBA00023136"/>
    </source>
</evidence>
<evidence type="ECO:0000313" key="13">
    <source>
        <dbReference type="RefSeq" id="XP_048132137.1"/>
    </source>
</evidence>
<reference evidence="12" key="1">
    <citation type="submission" date="2025-05" db="UniProtKB">
        <authorList>
            <consortium name="RefSeq"/>
        </authorList>
    </citation>
    <scope>NUCLEOTIDE SEQUENCE [LARGE SCALE GENOMIC DNA]</scope>
</reference>
<reference evidence="13" key="2">
    <citation type="submission" date="2025-08" db="UniProtKB">
        <authorList>
            <consortium name="RefSeq"/>
        </authorList>
    </citation>
    <scope>IDENTIFICATION</scope>
    <source>
        <tissue evidence="13">Leaf</tissue>
    </source>
</reference>
<keyword evidence="12" id="KW-1185">Reference proteome</keyword>
<accession>A0ABM3H6C8</accession>
<evidence type="ECO:0000256" key="5">
    <source>
        <dbReference type="ARBA" id="ARBA00022989"/>
    </source>
</evidence>
<dbReference type="RefSeq" id="XP_048132137.1">
    <property type="nucleotide sequence ID" value="XM_048276180.1"/>
</dbReference>
<evidence type="ECO:0000256" key="1">
    <source>
        <dbReference type="ARBA" id="ARBA00004653"/>
    </source>
</evidence>
<dbReference type="Proteomes" id="UP000827889">
    <property type="component" value="Chromosome 1"/>
</dbReference>
<dbReference type="PANTHER" id="PTHR32044:SF67">
    <property type="entry name" value="XYLOGLUCAN GLYCOSYLTRANSFERASE 6-RELATED"/>
    <property type="match status" value="1"/>
</dbReference>
<name>A0ABM3H6C8_9MYRT</name>
<dbReference type="SUPFAM" id="SSF53448">
    <property type="entry name" value="Nucleotide-diphospho-sugar transferases"/>
    <property type="match status" value="1"/>
</dbReference>